<organism evidence="1 2">
    <name type="scientific">Trichonephila clavata</name>
    <name type="common">Joro spider</name>
    <name type="synonym">Nephila clavata</name>
    <dbReference type="NCBI Taxonomy" id="2740835"/>
    <lineage>
        <taxon>Eukaryota</taxon>
        <taxon>Metazoa</taxon>
        <taxon>Ecdysozoa</taxon>
        <taxon>Arthropoda</taxon>
        <taxon>Chelicerata</taxon>
        <taxon>Arachnida</taxon>
        <taxon>Araneae</taxon>
        <taxon>Araneomorphae</taxon>
        <taxon>Entelegynae</taxon>
        <taxon>Araneoidea</taxon>
        <taxon>Nephilidae</taxon>
        <taxon>Trichonephila</taxon>
    </lineage>
</organism>
<protein>
    <submittedName>
        <fullName evidence="1">Uncharacterized protein</fullName>
    </submittedName>
</protein>
<sequence length="107" mass="11847">MLATFKHSFPEKSHKTWIFHPFGKSLSGLLSAICQTSNSLVKLSLHTPDKSLGFCILYRKPASLEALGFTPFSNPLPLRFSRSLPNTEVLSRSQQVFSGKAPAKDLL</sequence>
<evidence type="ECO:0000313" key="1">
    <source>
        <dbReference type="EMBL" id="GFR16320.1"/>
    </source>
</evidence>
<reference evidence="1" key="1">
    <citation type="submission" date="2020-07" db="EMBL/GenBank/DDBJ databases">
        <title>Multicomponent nature underlies the extraordinary mechanical properties of spider dragline silk.</title>
        <authorList>
            <person name="Kono N."/>
            <person name="Nakamura H."/>
            <person name="Mori M."/>
            <person name="Yoshida Y."/>
            <person name="Ohtoshi R."/>
            <person name="Malay A.D."/>
            <person name="Moran D.A.P."/>
            <person name="Tomita M."/>
            <person name="Numata K."/>
            <person name="Arakawa K."/>
        </authorList>
    </citation>
    <scope>NUCLEOTIDE SEQUENCE</scope>
</reference>
<keyword evidence="2" id="KW-1185">Reference proteome</keyword>
<proteinExistence type="predicted"/>
<dbReference type="Proteomes" id="UP000887116">
    <property type="component" value="Unassembled WGS sequence"/>
</dbReference>
<evidence type="ECO:0000313" key="2">
    <source>
        <dbReference type="Proteomes" id="UP000887116"/>
    </source>
</evidence>
<comment type="caution">
    <text evidence="1">The sequence shown here is derived from an EMBL/GenBank/DDBJ whole genome shotgun (WGS) entry which is preliminary data.</text>
</comment>
<name>A0A8X6J1W3_TRICU</name>
<gene>
    <name evidence="1" type="ORF">TNCT_148871</name>
</gene>
<accession>A0A8X6J1W3</accession>
<dbReference type="AlphaFoldDB" id="A0A8X6J1W3"/>
<dbReference type="EMBL" id="BMAO01037236">
    <property type="protein sequence ID" value="GFR16320.1"/>
    <property type="molecule type" value="Genomic_DNA"/>
</dbReference>